<dbReference type="InterPro" id="IPR036188">
    <property type="entry name" value="FAD/NAD-bd_sf"/>
</dbReference>
<dbReference type="SUPFAM" id="SSF51905">
    <property type="entry name" value="FAD/NAD(P)-binding domain"/>
    <property type="match status" value="2"/>
</dbReference>
<dbReference type="PANTHER" id="PTHR43706">
    <property type="entry name" value="NADH DEHYDROGENASE"/>
    <property type="match status" value="1"/>
</dbReference>
<evidence type="ECO:0000256" key="4">
    <source>
        <dbReference type="ARBA" id="ARBA00022827"/>
    </source>
</evidence>
<evidence type="ECO:0000256" key="3">
    <source>
        <dbReference type="ARBA" id="ARBA00022630"/>
    </source>
</evidence>
<evidence type="ECO:0000256" key="1">
    <source>
        <dbReference type="ARBA" id="ARBA00005272"/>
    </source>
</evidence>
<organism evidence="11">
    <name type="scientific">uncultured Acidimicrobiales bacterium</name>
    <dbReference type="NCBI Taxonomy" id="310071"/>
    <lineage>
        <taxon>Bacteria</taxon>
        <taxon>Bacillati</taxon>
        <taxon>Actinomycetota</taxon>
        <taxon>Acidimicrobiia</taxon>
        <taxon>Acidimicrobiales</taxon>
        <taxon>environmental samples</taxon>
    </lineage>
</organism>
<keyword evidence="7" id="KW-0520">NAD</keyword>
<feature type="domain" description="External alternative NADH-ubiquinone oxidoreductase-like C-terminal" evidence="10">
    <location>
        <begin position="347"/>
        <end position="401"/>
    </location>
</feature>
<dbReference type="Pfam" id="PF07992">
    <property type="entry name" value="Pyr_redox_2"/>
    <property type="match status" value="1"/>
</dbReference>
<evidence type="ECO:0000256" key="6">
    <source>
        <dbReference type="ARBA" id="ARBA00023002"/>
    </source>
</evidence>
<keyword evidence="5" id="KW-0809">Transit peptide</keyword>
<dbReference type="Gene3D" id="3.50.50.100">
    <property type="match status" value="1"/>
</dbReference>
<dbReference type="PRINTS" id="PR00411">
    <property type="entry name" value="PNDRDTASEI"/>
</dbReference>
<reference evidence="11" key="1">
    <citation type="submission" date="2020-02" db="EMBL/GenBank/DDBJ databases">
        <authorList>
            <person name="Meier V. D."/>
        </authorList>
    </citation>
    <scope>NUCLEOTIDE SEQUENCE</scope>
    <source>
        <strain evidence="11">AVDCRST_MAG20</strain>
    </source>
</reference>
<evidence type="ECO:0000256" key="2">
    <source>
        <dbReference type="ARBA" id="ARBA00012637"/>
    </source>
</evidence>
<dbReference type="InterPro" id="IPR054585">
    <property type="entry name" value="NDH2-like_C"/>
</dbReference>
<evidence type="ECO:0000256" key="5">
    <source>
        <dbReference type="ARBA" id="ARBA00022946"/>
    </source>
</evidence>
<dbReference type="PANTHER" id="PTHR43706:SF47">
    <property type="entry name" value="EXTERNAL NADH-UBIQUINONE OXIDOREDUCTASE 1, MITOCHONDRIAL-RELATED"/>
    <property type="match status" value="1"/>
</dbReference>
<comment type="catalytic activity">
    <reaction evidence="8">
        <text>a quinone + NADH + H(+) = a quinol + NAD(+)</text>
        <dbReference type="Rhea" id="RHEA:46160"/>
        <dbReference type="ChEBI" id="CHEBI:15378"/>
        <dbReference type="ChEBI" id="CHEBI:24646"/>
        <dbReference type="ChEBI" id="CHEBI:57540"/>
        <dbReference type="ChEBI" id="CHEBI:57945"/>
        <dbReference type="ChEBI" id="CHEBI:132124"/>
        <dbReference type="EC" id="1.6.5.9"/>
    </reaction>
</comment>
<comment type="similarity">
    <text evidence="1">Belongs to the NADH dehydrogenase family.</text>
</comment>
<dbReference type="GO" id="GO:0050136">
    <property type="term" value="F:NADH dehydrogenase (quinone) (non-electrogenic) activity"/>
    <property type="evidence" value="ECO:0007669"/>
    <property type="project" value="UniProtKB-EC"/>
</dbReference>
<accession>A0A6J4IUF4</accession>
<dbReference type="InterPro" id="IPR045024">
    <property type="entry name" value="NDH-2"/>
</dbReference>
<protein>
    <recommendedName>
        <fullName evidence="2">NADH:ubiquinone reductase (non-electrogenic)</fullName>
        <ecNumber evidence="2">1.6.5.9</ecNumber>
    </recommendedName>
</protein>
<dbReference type="EMBL" id="CADCSY010000130">
    <property type="protein sequence ID" value="CAA9262304.1"/>
    <property type="molecule type" value="Genomic_DNA"/>
</dbReference>
<dbReference type="InterPro" id="IPR023753">
    <property type="entry name" value="FAD/NAD-binding_dom"/>
</dbReference>
<keyword evidence="4" id="KW-0274">FAD</keyword>
<keyword evidence="6 11" id="KW-0560">Oxidoreductase</keyword>
<evidence type="ECO:0000313" key="11">
    <source>
        <dbReference type="EMBL" id="CAA9262304.1"/>
    </source>
</evidence>
<evidence type="ECO:0000259" key="10">
    <source>
        <dbReference type="Pfam" id="PF22366"/>
    </source>
</evidence>
<dbReference type="PRINTS" id="PR00368">
    <property type="entry name" value="FADPNR"/>
</dbReference>
<gene>
    <name evidence="11" type="ORF">AVDCRST_MAG20-2849</name>
</gene>
<evidence type="ECO:0000256" key="8">
    <source>
        <dbReference type="ARBA" id="ARBA00047599"/>
    </source>
</evidence>
<feature type="domain" description="FAD/NAD(P)-binding" evidence="9">
    <location>
        <begin position="5"/>
        <end position="322"/>
    </location>
</feature>
<dbReference type="AlphaFoldDB" id="A0A6J4IUF4"/>
<evidence type="ECO:0000259" key="9">
    <source>
        <dbReference type="Pfam" id="PF07992"/>
    </source>
</evidence>
<dbReference type="EC" id="1.6.5.9" evidence="2"/>
<name>A0A6J4IUF4_9ACTN</name>
<sequence length="430" mass="45539">MDRRKVVIVGAGFAGLDCAKRLVGEPVDVTIVDRRSFHTFQPLLYQVATAGLSASDVAYPVRGIFQRAPNVAVRLASVTGVDLEHRLVRLAEGPPLPYDHLVLAAGAAVRWFEVPGAEEHGFPLYDLADAIRLRNHVLSQFEAADADPTLVEAGALTFVVVGGGPTGVETAGALTELFAMVLAKDFPRLDVARARVVLLEMGDSVLAPFSHRARRHGHDELVARGVELRLGERVTAVAPGEVTLASGEVIPACTLVWAAGVRASPLADVAGLPQAAGGRIVVGGDLRVPDHPEVFVVGDMAAVPGSGGRLLPQLAPVAKQSGRHAGATIACEAQGRRGGRRFRYRDRGTMATIGRGAAVADLPLGVNLTGVPAWLAWLFLHLLLLAGFRNRLSVFVSWAWNYVTYDRGPRLIIEAPGAPGPEGERGPEST</sequence>
<proteinExistence type="inferred from homology"/>
<dbReference type="Pfam" id="PF22366">
    <property type="entry name" value="NDH2_C"/>
    <property type="match status" value="1"/>
</dbReference>
<evidence type="ECO:0000256" key="7">
    <source>
        <dbReference type="ARBA" id="ARBA00023027"/>
    </source>
</evidence>
<keyword evidence="3" id="KW-0285">Flavoprotein</keyword>